<name>A0ABR9ZNR9_9FIRM</name>
<feature type="transmembrane region" description="Helical" evidence="1">
    <location>
        <begin position="116"/>
        <end position="134"/>
    </location>
</feature>
<keyword evidence="4" id="KW-1185">Reference proteome</keyword>
<evidence type="ECO:0000313" key="4">
    <source>
        <dbReference type="Proteomes" id="UP000614200"/>
    </source>
</evidence>
<feature type="transmembrane region" description="Helical" evidence="1">
    <location>
        <begin position="68"/>
        <end position="86"/>
    </location>
</feature>
<evidence type="ECO:0000259" key="2">
    <source>
        <dbReference type="Pfam" id="PF07331"/>
    </source>
</evidence>
<evidence type="ECO:0000313" key="3">
    <source>
        <dbReference type="EMBL" id="MBF4692112.1"/>
    </source>
</evidence>
<dbReference type="Pfam" id="PF07331">
    <property type="entry name" value="TctB"/>
    <property type="match status" value="1"/>
</dbReference>
<keyword evidence="1" id="KW-1133">Transmembrane helix</keyword>
<organism evidence="3 4">
    <name type="scientific">Fusibacter ferrireducens</name>
    <dbReference type="NCBI Taxonomy" id="2785058"/>
    <lineage>
        <taxon>Bacteria</taxon>
        <taxon>Bacillati</taxon>
        <taxon>Bacillota</taxon>
        <taxon>Clostridia</taxon>
        <taxon>Eubacteriales</taxon>
        <taxon>Eubacteriales Family XII. Incertae Sedis</taxon>
        <taxon>Fusibacter</taxon>
    </lineage>
</organism>
<dbReference type="RefSeq" id="WP_194700357.1">
    <property type="nucleotide sequence ID" value="NZ_JADKNH010000002.1"/>
</dbReference>
<sequence length="145" mass="16559">MNKDKRVTLSMPIFFILFGLWLIFASSSMAKIEGAFPRMIGIFTLIVALYQLYSDLRATTYKNKFKDANILKVAMILIVLIVYTVLFDKIGYMIDTFLLSLFTMITLGYKNKMKAAMLSFLITTGVFLIFSILLKVPLPTLFLNI</sequence>
<feature type="transmembrane region" description="Helical" evidence="1">
    <location>
        <begin position="40"/>
        <end position="56"/>
    </location>
</feature>
<dbReference type="EMBL" id="JADKNH010000002">
    <property type="protein sequence ID" value="MBF4692112.1"/>
    <property type="molecule type" value="Genomic_DNA"/>
</dbReference>
<dbReference type="InterPro" id="IPR009936">
    <property type="entry name" value="DUF1468"/>
</dbReference>
<dbReference type="Proteomes" id="UP000614200">
    <property type="component" value="Unassembled WGS sequence"/>
</dbReference>
<comment type="caution">
    <text evidence="3">The sequence shown here is derived from an EMBL/GenBank/DDBJ whole genome shotgun (WGS) entry which is preliminary data.</text>
</comment>
<keyword evidence="1" id="KW-0472">Membrane</keyword>
<protein>
    <submittedName>
        <fullName evidence="3">Tripartite tricarboxylate transporter TctB family protein</fullName>
    </submittedName>
</protein>
<feature type="domain" description="DUF1468" evidence="2">
    <location>
        <begin position="12"/>
        <end position="139"/>
    </location>
</feature>
<proteinExistence type="predicted"/>
<reference evidence="3 4" key="1">
    <citation type="submission" date="2020-11" db="EMBL/GenBank/DDBJ databases">
        <title>Fusibacter basophilias sp. nov.</title>
        <authorList>
            <person name="Qiu D."/>
        </authorList>
    </citation>
    <scope>NUCLEOTIDE SEQUENCE [LARGE SCALE GENOMIC DNA]</scope>
    <source>
        <strain evidence="3 4">Q10-2</strain>
    </source>
</reference>
<evidence type="ECO:0000256" key="1">
    <source>
        <dbReference type="SAM" id="Phobius"/>
    </source>
</evidence>
<accession>A0ABR9ZNR9</accession>
<feature type="transmembrane region" description="Helical" evidence="1">
    <location>
        <begin position="92"/>
        <end position="109"/>
    </location>
</feature>
<gene>
    <name evidence="3" type="ORF">ISU02_03235</name>
</gene>
<keyword evidence="1" id="KW-0812">Transmembrane</keyword>